<dbReference type="EC" id="2.7.13.3" evidence="2"/>
<dbReference type="GO" id="GO:0000155">
    <property type="term" value="F:phosphorelay sensor kinase activity"/>
    <property type="evidence" value="ECO:0007669"/>
    <property type="project" value="InterPro"/>
</dbReference>
<keyword evidence="6" id="KW-1185">Reference proteome</keyword>
<keyword evidence="3" id="KW-0472">Membrane</keyword>
<gene>
    <name evidence="5" type="ORF">DLM46_32135</name>
</gene>
<dbReference type="AlphaFoldDB" id="A0A370MZP9"/>
<dbReference type="Pfam" id="PF02518">
    <property type="entry name" value="HATPase_c"/>
    <property type="match status" value="1"/>
</dbReference>
<keyword evidence="3" id="KW-1133">Transmembrane helix</keyword>
<feature type="transmembrane region" description="Helical" evidence="3">
    <location>
        <begin position="60"/>
        <end position="82"/>
    </location>
</feature>
<feature type="domain" description="Histidine kinase" evidence="4">
    <location>
        <begin position="276"/>
        <end position="369"/>
    </location>
</feature>
<feature type="transmembrane region" description="Helical" evidence="3">
    <location>
        <begin position="94"/>
        <end position="117"/>
    </location>
</feature>
<dbReference type="OrthoDB" id="2514702at2"/>
<evidence type="ECO:0000313" key="6">
    <source>
        <dbReference type="Proteomes" id="UP000254875"/>
    </source>
</evidence>
<dbReference type="InterPro" id="IPR036890">
    <property type="entry name" value="HATPase_C_sf"/>
</dbReference>
<dbReference type="InterPro" id="IPR003594">
    <property type="entry name" value="HATPase_dom"/>
</dbReference>
<keyword evidence="5" id="KW-0808">Transferase</keyword>
<dbReference type="GO" id="GO:0016020">
    <property type="term" value="C:membrane"/>
    <property type="evidence" value="ECO:0007669"/>
    <property type="project" value="InterPro"/>
</dbReference>
<keyword evidence="3" id="KW-0812">Transmembrane</keyword>
<accession>A0A370MZP9</accession>
<keyword evidence="5" id="KW-0418">Kinase</keyword>
<dbReference type="Proteomes" id="UP000254875">
    <property type="component" value="Unassembled WGS sequence"/>
</dbReference>
<name>A0A370MZP9_9BURK</name>
<proteinExistence type="predicted"/>
<dbReference type="InterPro" id="IPR050640">
    <property type="entry name" value="Bact_2-comp_sensor_kinase"/>
</dbReference>
<evidence type="ECO:0000259" key="4">
    <source>
        <dbReference type="PROSITE" id="PS50109"/>
    </source>
</evidence>
<dbReference type="Pfam" id="PF06580">
    <property type="entry name" value="His_kinase"/>
    <property type="match status" value="1"/>
</dbReference>
<dbReference type="SMART" id="SM00387">
    <property type="entry name" value="HATPase_c"/>
    <property type="match status" value="1"/>
</dbReference>
<protein>
    <recommendedName>
        <fullName evidence="2">histidine kinase</fullName>
        <ecNumber evidence="2">2.7.13.3</ecNumber>
    </recommendedName>
</protein>
<dbReference type="SUPFAM" id="SSF55874">
    <property type="entry name" value="ATPase domain of HSP90 chaperone/DNA topoisomerase II/histidine kinase"/>
    <property type="match status" value="1"/>
</dbReference>
<dbReference type="PROSITE" id="PS50109">
    <property type="entry name" value="HIS_KIN"/>
    <property type="match status" value="1"/>
</dbReference>
<comment type="catalytic activity">
    <reaction evidence="1">
        <text>ATP + protein L-histidine = ADP + protein N-phospho-L-histidine.</text>
        <dbReference type="EC" id="2.7.13.3"/>
    </reaction>
</comment>
<reference evidence="6" key="1">
    <citation type="submission" date="2018-05" db="EMBL/GenBank/DDBJ databases">
        <authorList>
            <person name="Feng T."/>
        </authorList>
    </citation>
    <scope>NUCLEOTIDE SEQUENCE [LARGE SCALE GENOMIC DNA]</scope>
    <source>
        <strain evidence="6">S27</strain>
    </source>
</reference>
<dbReference type="PANTHER" id="PTHR34220">
    <property type="entry name" value="SENSOR HISTIDINE KINASE YPDA"/>
    <property type="match status" value="1"/>
</dbReference>
<evidence type="ECO:0000256" key="1">
    <source>
        <dbReference type="ARBA" id="ARBA00000085"/>
    </source>
</evidence>
<dbReference type="EMBL" id="QHKS01000030">
    <property type="protein sequence ID" value="RDJ98784.1"/>
    <property type="molecule type" value="Genomic_DNA"/>
</dbReference>
<dbReference type="InterPro" id="IPR010559">
    <property type="entry name" value="Sig_transdc_His_kin_internal"/>
</dbReference>
<feature type="transmembrane region" description="Helical" evidence="3">
    <location>
        <begin position="34"/>
        <end position="54"/>
    </location>
</feature>
<dbReference type="InterPro" id="IPR004358">
    <property type="entry name" value="Sig_transdc_His_kin-like_C"/>
</dbReference>
<dbReference type="PANTHER" id="PTHR34220:SF9">
    <property type="entry name" value="SIGNAL TRANSDUCTION HISTIDINE KINASE INTERNAL REGION DOMAIN-CONTAINING PROTEIN"/>
    <property type="match status" value="1"/>
</dbReference>
<evidence type="ECO:0000256" key="3">
    <source>
        <dbReference type="SAM" id="Phobius"/>
    </source>
</evidence>
<dbReference type="Gene3D" id="3.30.565.10">
    <property type="entry name" value="Histidine kinase-like ATPase, C-terminal domain"/>
    <property type="match status" value="1"/>
</dbReference>
<comment type="caution">
    <text evidence="5">The sequence shown here is derived from an EMBL/GenBank/DDBJ whole genome shotgun (WGS) entry which is preliminary data.</text>
</comment>
<evidence type="ECO:0000256" key="2">
    <source>
        <dbReference type="ARBA" id="ARBA00012438"/>
    </source>
</evidence>
<organism evidence="5 6">
    <name type="scientific">Paraburkholderia lacunae</name>
    <dbReference type="NCBI Taxonomy" id="2211104"/>
    <lineage>
        <taxon>Bacteria</taxon>
        <taxon>Pseudomonadati</taxon>
        <taxon>Pseudomonadota</taxon>
        <taxon>Betaproteobacteria</taxon>
        <taxon>Burkholderiales</taxon>
        <taxon>Burkholderiaceae</taxon>
        <taxon>Paraburkholderia</taxon>
    </lineage>
</organism>
<evidence type="ECO:0000313" key="5">
    <source>
        <dbReference type="EMBL" id="RDJ98784.1"/>
    </source>
</evidence>
<dbReference type="PRINTS" id="PR00344">
    <property type="entry name" value="BCTRLSENSOR"/>
</dbReference>
<sequence>MDRMIRGSNAKLFDASAGLPVPAQQLLAEYAREAVLVVIGNALIAAGLTAVGMGKGLGENLVFSEAIGLSIMLLLHVGRFRLQRKNALTAPRLAVVMVGAIIAGAAIGRVIASALLGLDIGKTFAPKDLATTGWIALVATLLVTWYGWSRARIAGLSEQVARTAWLQEAAEKTALRARLQALQAQIEPHFLFNTLATLDSLIVSDPPRARELLGSLNRFLRATLEASRAESETLADQFAVLDSMLAVHAIRLGPRLAYALDLPADCANFAVPPMMLQPLVENALKHGVQVTVTGGRIEVRAKRGEQHVELIVADTGPGFGATPATQGTGIGLANVRDRLAALYGERASLTLVENVPQGTIAKILLPVDNARHPQESVRP</sequence>
<dbReference type="InterPro" id="IPR005467">
    <property type="entry name" value="His_kinase_dom"/>
</dbReference>
<feature type="transmembrane region" description="Helical" evidence="3">
    <location>
        <begin position="129"/>
        <end position="148"/>
    </location>
</feature>